<reference evidence="2 3" key="1">
    <citation type="submission" date="2020-08" db="EMBL/GenBank/DDBJ databases">
        <title>Genomic Encyclopedia of Type Strains, Phase IV (KMG-IV): sequencing the most valuable type-strain genomes for metagenomic binning, comparative biology and taxonomic classification.</title>
        <authorList>
            <person name="Goeker M."/>
        </authorList>
    </citation>
    <scope>NUCLEOTIDE SEQUENCE [LARGE SCALE GENOMIC DNA]</scope>
    <source>
        <strain evidence="2 3">DSM 11590</strain>
    </source>
</reference>
<dbReference type="GO" id="GO:0016779">
    <property type="term" value="F:nucleotidyltransferase activity"/>
    <property type="evidence" value="ECO:0007669"/>
    <property type="project" value="InterPro"/>
</dbReference>
<accession>A0A7W9ZHN1</accession>
<sequence length="332" mass="38200">MSEISKRKNYTESRIKALKSKLLNCNSLLDGKACVYATGSFGRLEAGPKSDLDLFIVGKSDPSRIRKDGIKESQLSRLDEICIKAELIEATRSLNFPDFDGDGKYLVHYPVDEFTKSIGQPDDDARNTLTGRLLLFLESKPLLGEAVYDKIIEEVIAVYWRDYPGHFSNFSPAFLTNDILRLWRTFCVNYEARTSREPDEKKLEGKVKNYKLKHSRMLTCYSALLYLLVVYKKHNSVSPTDAINMTKLTPIDRLLWIKDEFKDAKLDIENLLEQYELFLERTKDGDRTLADNFKDSANSSQFILESYKFGDLMQKALETIGKDNHLYRLIIV</sequence>
<gene>
    <name evidence="2" type="ORF">FHS48_003071</name>
</gene>
<keyword evidence="2" id="KW-0808">Transferase</keyword>
<dbReference type="Pfam" id="PF01909">
    <property type="entry name" value="NTP_transf_2"/>
    <property type="match status" value="1"/>
</dbReference>
<dbReference type="SUPFAM" id="SSF81301">
    <property type="entry name" value="Nucleotidyltransferase"/>
    <property type="match status" value="1"/>
</dbReference>
<keyword evidence="3" id="KW-1185">Reference proteome</keyword>
<feature type="domain" description="Polymerase nucleotidyl transferase" evidence="1">
    <location>
        <begin position="21"/>
        <end position="86"/>
    </location>
</feature>
<protein>
    <submittedName>
        <fullName evidence="2">Putative nucleotidyltransferase</fullName>
    </submittedName>
</protein>
<dbReference type="InterPro" id="IPR002934">
    <property type="entry name" value="Polymerase_NTP_transf_dom"/>
</dbReference>
<name>A0A7W9ZHN1_NOVIT</name>
<comment type="caution">
    <text evidence="2">The sequence shown here is derived from an EMBL/GenBank/DDBJ whole genome shotgun (WGS) entry which is preliminary data.</text>
</comment>
<dbReference type="EMBL" id="JACIIX010000012">
    <property type="protein sequence ID" value="MBB6211630.1"/>
    <property type="molecule type" value="Genomic_DNA"/>
</dbReference>
<evidence type="ECO:0000313" key="2">
    <source>
        <dbReference type="EMBL" id="MBB6211630.1"/>
    </source>
</evidence>
<dbReference type="Proteomes" id="UP000544872">
    <property type="component" value="Unassembled WGS sequence"/>
</dbReference>
<dbReference type="InterPro" id="IPR043519">
    <property type="entry name" value="NT_sf"/>
</dbReference>
<proteinExistence type="predicted"/>
<organism evidence="2 3">
    <name type="scientific">Novispirillum itersonii</name>
    <name type="common">Aquaspirillum itersonii</name>
    <dbReference type="NCBI Taxonomy" id="189"/>
    <lineage>
        <taxon>Bacteria</taxon>
        <taxon>Pseudomonadati</taxon>
        <taxon>Pseudomonadota</taxon>
        <taxon>Alphaproteobacteria</taxon>
        <taxon>Rhodospirillales</taxon>
        <taxon>Novispirillaceae</taxon>
        <taxon>Novispirillum</taxon>
    </lineage>
</organism>
<dbReference type="RefSeq" id="WP_184264574.1">
    <property type="nucleotide sequence ID" value="NZ_JACIIX010000012.1"/>
</dbReference>
<evidence type="ECO:0000259" key="1">
    <source>
        <dbReference type="Pfam" id="PF01909"/>
    </source>
</evidence>
<dbReference type="AlphaFoldDB" id="A0A7W9ZHN1"/>
<evidence type="ECO:0000313" key="3">
    <source>
        <dbReference type="Proteomes" id="UP000544872"/>
    </source>
</evidence>